<name>G6F3F0_9PROT</name>
<dbReference type="EMBL" id="AGFR01000018">
    <property type="protein sequence ID" value="EHD12900.1"/>
    <property type="molecule type" value="Genomic_DNA"/>
</dbReference>
<dbReference type="Proteomes" id="UP000005939">
    <property type="component" value="Unassembled WGS sequence"/>
</dbReference>
<sequence length="254" mass="29749">MVNLVVSPEQINDRKFQAHILKWLKAVANLTKKSDATVNENWLSDIGQALLENLPSWVFSRQSCNFVASKHTFFPSFKEMMEDLKDWADLEDRRKTELKIEHQEAIKNAADFPQPVRNWVASYVKHSGSNWKYDDAQSPNLQEQEARDKRFQKLMKAQCPEAYEYLFPREAKENIHTFEERIAQQKIEWADEKSISKTIEEIKNLPSLLLQGENIKFLKTGVSKYAPHLIDWVDQEFPTPYAPQKEEKKQGFFA</sequence>
<accession>G6F3F0</accession>
<evidence type="ECO:0000313" key="1">
    <source>
        <dbReference type="EMBL" id="EHD12900.1"/>
    </source>
</evidence>
<dbReference type="AlphaFoldDB" id="G6F3F0"/>
<proteinExistence type="predicted"/>
<evidence type="ECO:0000313" key="2">
    <source>
        <dbReference type="Proteomes" id="UP000005939"/>
    </source>
</evidence>
<comment type="caution">
    <text evidence="1">The sequence shown here is derived from an EMBL/GenBank/DDBJ whole genome shotgun (WGS) entry which is preliminary data.</text>
</comment>
<gene>
    <name evidence="1" type="ORF">CIN_21460</name>
</gene>
<dbReference type="STRING" id="1088868.CIN_21460"/>
<organism evidence="1 2">
    <name type="scientific">Commensalibacter intestini A911</name>
    <dbReference type="NCBI Taxonomy" id="1088868"/>
    <lineage>
        <taxon>Bacteria</taxon>
        <taxon>Pseudomonadati</taxon>
        <taxon>Pseudomonadota</taxon>
        <taxon>Alphaproteobacteria</taxon>
        <taxon>Acetobacterales</taxon>
        <taxon>Acetobacteraceae</taxon>
    </lineage>
</organism>
<protein>
    <submittedName>
        <fullName evidence="1">Uncharacterized protein</fullName>
    </submittedName>
</protein>
<dbReference type="RefSeq" id="WP_008855135.1">
    <property type="nucleotide sequence ID" value="NZ_AGFR01000018.1"/>
</dbReference>
<reference evidence="1 2" key="1">
    <citation type="submission" date="2011-10" db="EMBL/GenBank/DDBJ databases">
        <title>Genome Sequence of Commensalibacter intestini A911, isolated from Drosophila gut.</title>
        <authorList>
            <person name="Lee W.-J."/>
            <person name="Kim E.-K."/>
        </authorList>
    </citation>
    <scope>NUCLEOTIDE SEQUENCE [LARGE SCALE GENOMIC DNA]</scope>
    <source>
        <strain evidence="1 2">A911</strain>
    </source>
</reference>